<dbReference type="Proteomes" id="UP000299102">
    <property type="component" value="Unassembled WGS sequence"/>
</dbReference>
<evidence type="ECO:0000313" key="1">
    <source>
        <dbReference type="EMBL" id="GBP49645.1"/>
    </source>
</evidence>
<comment type="caution">
    <text evidence="1">The sequence shown here is derived from an EMBL/GenBank/DDBJ whole genome shotgun (WGS) entry which is preliminary data.</text>
</comment>
<gene>
    <name evidence="1" type="ORF">EVAR_37427_1</name>
</gene>
<sequence length="123" mass="13699">MKSNARQEVHECRSAKSETIYNVITSRDVNDGRRRLAPTPAGQFVKIGCSRQSSVRTCGAREPTPYSRTSALKVQPPLVMTTLGHLQLQTSHKYVTDFLDGKNISEGVGMKREWGDGRRRGPP</sequence>
<proteinExistence type="predicted"/>
<organism evidence="1 2">
    <name type="scientific">Eumeta variegata</name>
    <name type="common">Bagworm moth</name>
    <name type="synonym">Eumeta japonica</name>
    <dbReference type="NCBI Taxonomy" id="151549"/>
    <lineage>
        <taxon>Eukaryota</taxon>
        <taxon>Metazoa</taxon>
        <taxon>Ecdysozoa</taxon>
        <taxon>Arthropoda</taxon>
        <taxon>Hexapoda</taxon>
        <taxon>Insecta</taxon>
        <taxon>Pterygota</taxon>
        <taxon>Neoptera</taxon>
        <taxon>Endopterygota</taxon>
        <taxon>Lepidoptera</taxon>
        <taxon>Glossata</taxon>
        <taxon>Ditrysia</taxon>
        <taxon>Tineoidea</taxon>
        <taxon>Psychidae</taxon>
        <taxon>Oiketicinae</taxon>
        <taxon>Eumeta</taxon>
    </lineage>
</organism>
<dbReference type="AlphaFoldDB" id="A0A4C1WHR1"/>
<evidence type="ECO:0000313" key="2">
    <source>
        <dbReference type="Proteomes" id="UP000299102"/>
    </source>
</evidence>
<dbReference type="EMBL" id="BGZK01000549">
    <property type="protein sequence ID" value="GBP49645.1"/>
    <property type="molecule type" value="Genomic_DNA"/>
</dbReference>
<accession>A0A4C1WHR1</accession>
<keyword evidence="2" id="KW-1185">Reference proteome</keyword>
<name>A0A4C1WHR1_EUMVA</name>
<reference evidence="1 2" key="1">
    <citation type="journal article" date="2019" name="Commun. Biol.">
        <title>The bagworm genome reveals a unique fibroin gene that provides high tensile strength.</title>
        <authorList>
            <person name="Kono N."/>
            <person name="Nakamura H."/>
            <person name="Ohtoshi R."/>
            <person name="Tomita M."/>
            <person name="Numata K."/>
            <person name="Arakawa K."/>
        </authorList>
    </citation>
    <scope>NUCLEOTIDE SEQUENCE [LARGE SCALE GENOMIC DNA]</scope>
</reference>
<protein>
    <submittedName>
        <fullName evidence="1">Uncharacterized protein</fullName>
    </submittedName>
</protein>